<protein>
    <submittedName>
        <fullName evidence="1">22037_t:CDS:1</fullName>
    </submittedName>
</protein>
<reference evidence="1 2" key="1">
    <citation type="submission" date="2021-06" db="EMBL/GenBank/DDBJ databases">
        <authorList>
            <person name="Kallberg Y."/>
            <person name="Tangrot J."/>
            <person name="Rosling A."/>
        </authorList>
    </citation>
    <scope>NUCLEOTIDE SEQUENCE [LARGE SCALE GENOMIC DNA]</scope>
    <source>
        <strain evidence="1 2">120-4 pot B 10/14</strain>
    </source>
</reference>
<evidence type="ECO:0000313" key="2">
    <source>
        <dbReference type="Proteomes" id="UP000789901"/>
    </source>
</evidence>
<proteinExistence type="predicted"/>
<dbReference type="Proteomes" id="UP000789901">
    <property type="component" value="Unassembled WGS sequence"/>
</dbReference>
<comment type="caution">
    <text evidence="1">The sequence shown here is derived from an EMBL/GenBank/DDBJ whole genome shotgun (WGS) entry which is preliminary data.</text>
</comment>
<sequence length="68" mass="7935">MDSKTEQPTLDKDLIEKEATALLKYVSNMKRNANCVTRSVTRIICLRQMIESYLCFQNCWENASFRGK</sequence>
<dbReference type="EMBL" id="CAJVQB010122868">
    <property type="protein sequence ID" value="CAG8853339.1"/>
    <property type="molecule type" value="Genomic_DNA"/>
</dbReference>
<accession>A0ABN7XDN7</accession>
<organism evidence="1 2">
    <name type="scientific">Gigaspora margarita</name>
    <dbReference type="NCBI Taxonomy" id="4874"/>
    <lineage>
        <taxon>Eukaryota</taxon>
        <taxon>Fungi</taxon>
        <taxon>Fungi incertae sedis</taxon>
        <taxon>Mucoromycota</taxon>
        <taxon>Glomeromycotina</taxon>
        <taxon>Glomeromycetes</taxon>
        <taxon>Diversisporales</taxon>
        <taxon>Gigasporaceae</taxon>
        <taxon>Gigaspora</taxon>
    </lineage>
</organism>
<evidence type="ECO:0000313" key="1">
    <source>
        <dbReference type="EMBL" id="CAG8853339.1"/>
    </source>
</evidence>
<keyword evidence="2" id="KW-1185">Reference proteome</keyword>
<name>A0ABN7XDN7_GIGMA</name>
<gene>
    <name evidence="1" type="ORF">GMARGA_LOCUS42160</name>
</gene>
<feature type="non-terminal residue" evidence="1">
    <location>
        <position position="68"/>
    </location>
</feature>